<evidence type="ECO:0000313" key="4">
    <source>
        <dbReference type="EMBL" id="NMM44204.1"/>
    </source>
</evidence>
<proteinExistence type="predicted"/>
<dbReference type="CDD" id="cd04301">
    <property type="entry name" value="NAT_SF"/>
    <property type="match status" value="1"/>
</dbReference>
<reference evidence="4 5" key="1">
    <citation type="submission" date="2020-04" db="EMBL/GenBank/DDBJ databases">
        <title>Rhodospirillaceae bacterium KN72 isolated from deep sea.</title>
        <authorList>
            <person name="Zhang D.-C."/>
        </authorList>
    </citation>
    <scope>NUCLEOTIDE SEQUENCE [LARGE SCALE GENOMIC DNA]</scope>
    <source>
        <strain evidence="4 5">KN72</strain>
    </source>
</reference>
<dbReference type="PROSITE" id="PS51186">
    <property type="entry name" value="GNAT"/>
    <property type="match status" value="1"/>
</dbReference>
<dbReference type="InterPro" id="IPR000182">
    <property type="entry name" value="GNAT_dom"/>
</dbReference>
<evidence type="ECO:0000256" key="2">
    <source>
        <dbReference type="ARBA" id="ARBA00023315"/>
    </source>
</evidence>
<dbReference type="Gene3D" id="3.40.630.30">
    <property type="match status" value="1"/>
</dbReference>
<dbReference type="AlphaFoldDB" id="A0A7Y0DZ03"/>
<feature type="domain" description="N-acetyltransferase" evidence="3">
    <location>
        <begin position="7"/>
        <end position="155"/>
    </location>
</feature>
<evidence type="ECO:0000259" key="3">
    <source>
        <dbReference type="PROSITE" id="PS51186"/>
    </source>
</evidence>
<organism evidence="4 5">
    <name type="scientific">Pacificispira spongiicola</name>
    <dbReference type="NCBI Taxonomy" id="2729598"/>
    <lineage>
        <taxon>Bacteria</taxon>
        <taxon>Pseudomonadati</taxon>
        <taxon>Pseudomonadota</taxon>
        <taxon>Alphaproteobacteria</taxon>
        <taxon>Rhodospirillales</taxon>
        <taxon>Rhodospirillaceae</taxon>
        <taxon>Pacificispira</taxon>
    </lineage>
</organism>
<gene>
    <name evidence="4" type="ORF">HH303_06930</name>
</gene>
<dbReference type="RefSeq" id="WP_169624503.1">
    <property type="nucleotide sequence ID" value="NZ_JABBNT010000002.1"/>
</dbReference>
<keyword evidence="2" id="KW-0012">Acyltransferase</keyword>
<dbReference type="GO" id="GO:0016747">
    <property type="term" value="F:acyltransferase activity, transferring groups other than amino-acyl groups"/>
    <property type="evidence" value="ECO:0007669"/>
    <property type="project" value="InterPro"/>
</dbReference>
<dbReference type="Proteomes" id="UP000539372">
    <property type="component" value="Unassembled WGS sequence"/>
</dbReference>
<dbReference type="PANTHER" id="PTHR43877">
    <property type="entry name" value="AMINOALKYLPHOSPHONATE N-ACETYLTRANSFERASE-RELATED-RELATED"/>
    <property type="match status" value="1"/>
</dbReference>
<comment type="caution">
    <text evidence="4">The sequence shown here is derived from an EMBL/GenBank/DDBJ whole genome shotgun (WGS) entry which is preliminary data.</text>
</comment>
<dbReference type="EMBL" id="JABBNT010000002">
    <property type="protein sequence ID" value="NMM44204.1"/>
    <property type="molecule type" value="Genomic_DNA"/>
</dbReference>
<dbReference type="SUPFAM" id="SSF55729">
    <property type="entry name" value="Acyl-CoA N-acyltransferases (Nat)"/>
    <property type="match status" value="1"/>
</dbReference>
<evidence type="ECO:0000313" key="5">
    <source>
        <dbReference type="Proteomes" id="UP000539372"/>
    </source>
</evidence>
<dbReference type="Pfam" id="PF00583">
    <property type="entry name" value="Acetyltransf_1"/>
    <property type="match status" value="1"/>
</dbReference>
<sequence length="155" mass="17292">MATPDSLIFRDARPEDLAALLDIMADDGKSPEPVPFDANDPCHRAALEEIDASPSDRLIVVERDGAIVATFHPTIIPSFGPKAAKRLLLEAVFVHKDFRGAGIGAEILRWTEDWAATNECRLIVLTSDRIRDGRAKRFYESHGFAHTHFGMRKRL</sequence>
<accession>A0A7Y0DZ03</accession>
<dbReference type="InterPro" id="IPR016181">
    <property type="entry name" value="Acyl_CoA_acyltransferase"/>
</dbReference>
<dbReference type="PANTHER" id="PTHR43877:SF2">
    <property type="entry name" value="AMINOALKYLPHOSPHONATE N-ACETYLTRANSFERASE-RELATED"/>
    <property type="match status" value="1"/>
</dbReference>
<evidence type="ECO:0000256" key="1">
    <source>
        <dbReference type="ARBA" id="ARBA00022679"/>
    </source>
</evidence>
<name>A0A7Y0DZ03_9PROT</name>
<keyword evidence="1 4" id="KW-0808">Transferase</keyword>
<dbReference type="InterPro" id="IPR050832">
    <property type="entry name" value="Bact_Acetyltransf"/>
</dbReference>
<keyword evidence="5" id="KW-1185">Reference proteome</keyword>
<protein>
    <submittedName>
        <fullName evidence="4">GNAT family N-acetyltransferase</fullName>
    </submittedName>
</protein>